<dbReference type="SUPFAM" id="SSF101690">
    <property type="entry name" value="PAZ domain"/>
    <property type="match status" value="1"/>
</dbReference>
<dbReference type="GO" id="GO:0004530">
    <property type="term" value="F:deoxyribonuclease I activity"/>
    <property type="evidence" value="ECO:0007669"/>
    <property type="project" value="TreeGrafter"/>
</dbReference>
<dbReference type="GO" id="GO:0006309">
    <property type="term" value="P:apoptotic DNA fragmentation"/>
    <property type="evidence" value="ECO:0007669"/>
    <property type="project" value="TreeGrafter"/>
</dbReference>
<dbReference type="SUPFAM" id="SSF54768">
    <property type="entry name" value="dsRNA-binding domain-like"/>
    <property type="match status" value="1"/>
</dbReference>
<keyword evidence="9" id="KW-0460">Magnesium</keyword>
<keyword evidence="11" id="KW-0464">Manganese</keyword>
<evidence type="ECO:0000256" key="5">
    <source>
        <dbReference type="ARBA" id="ARBA00022737"/>
    </source>
</evidence>
<dbReference type="SMART" id="SM00490">
    <property type="entry name" value="HELICc"/>
    <property type="match status" value="1"/>
</dbReference>
<evidence type="ECO:0000256" key="12">
    <source>
        <dbReference type="ARBA" id="ARBA00035116"/>
    </source>
</evidence>
<dbReference type="GO" id="GO:0003723">
    <property type="term" value="F:RNA binding"/>
    <property type="evidence" value="ECO:0007669"/>
    <property type="project" value="UniProtKB-UniRule"/>
</dbReference>
<accession>A0A5E4QZT7</accession>
<keyword evidence="4" id="KW-0479">Metal-binding</keyword>
<keyword evidence="10 13" id="KW-0694">RNA-binding</keyword>
<comment type="cofactor">
    <cofactor evidence="2">
        <name>Mg(2+)</name>
        <dbReference type="ChEBI" id="CHEBI:18420"/>
    </cofactor>
</comment>
<dbReference type="PROSITE" id="PS51192">
    <property type="entry name" value="HELICASE_ATP_BIND_1"/>
    <property type="match status" value="1"/>
</dbReference>
<dbReference type="InterPro" id="IPR048513">
    <property type="entry name" value="Dicer_PBD"/>
</dbReference>
<dbReference type="Pfam" id="PF20932">
    <property type="entry name" value="Dicer_dsRBD"/>
    <property type="match status" value="1"/>
</dbReference>
<evidence type="ECO:0000259" key="17">
    <source>
        <dbReference type="PROSITE" id="PS51192"/>
    </source>
</evidence>
<dbReference type="CDD" id="cd00593">
    <property type="entry name" value="RIBOc"/>
    <property type="match status" value="2"/>
</dbReference>
<dbReference type="InterPro" id="IPR003100">
    <property type="entry name" value="PAZ_dom"/>
</dbReference>
<dbReference type="PROSITE" id="PS00517">
    <property type="entry name" value="RNASE_3_1"/>
    <property type="match status" value="1"/>
</dbReference>
<dbReference type="InterPro" id="IPR036389">
    <property type="entry name" value="RNase_III_sf"/>
</dbReference>
<evidence type="ECO:0000256" key="1">
    <source>
        <dbReference type="ARBA" id="ARBA00001936"/>
    </source>
</evidence>
<dbReference type="Proteomes" id="UP000324832">
    <property type="component" value="Unassembled WGS sequence"/>
</dbReference>
<dbReference type="Pfam" id="PF00636">
    <property type="entry name" value="Ribonuclease_3"/>
    <property type="match status" value="2"/>
</dbReference>
<evidence type="ECO:0000256" key="2">
    <source>
        <dbReference type="ARBA" id="ARBA00001946"/>
    </source>
</evidence>
<evidence type="ECO:0000256" key="4">
    <source>
        <dbReference type="ARBA" id="ARBA00022723"/>
    </source>
</evidence>
<gene>
    <name evidence="19" type="ORF">LSINAPIS_LOCUS12790</name>
</gene>
<name>A0A5E4QZT7_9NEOP</name>
<evidence type="ECO:0000256" key="13">
    <source>
        <dbReference type="PROSITE-ProRule" id="PRU00266"/>
    </source>
</evidence>
<evidence type="ECO:0000313" key="20">
    <source>
        <dbReference type="Proteomes" id="UP000324832"/>
    </source>
</evidence>
<dbReference type="PANTHER" id="PTHR14950:SF36">
    <property type="entry name" value="ENDORIBONUCLEASE DCR-2"/>
    <property type="match status" value="1"/>
</dbReference>
<dbReference type="SMART" id="SM00949">
    <property type="entry name" value="PAZ"/>
    <property type="match status" value="1"/>
</dbReference>
<dbReference type="PROSITE" id="PS51194">
    <property type="entry name" value="HELICASE_CTER"/>
    <property type="match status" value="1"/>
</dbReference>
<organism evidence="19 20">
    <name type="scientific">Leptidea sinapis</name>
    <dbReference type="NCBI Taxonomy" id="189913"/>
    <lineage>
        <taxon>Eukaryota</taxon>
        <taxon>Metazoa</taxon>
        <taxon>Ecdysozoa</taxon>
        <taxon>Arthropoda</taxon>
        <taxon>Hexapoda</taxon>
        <taxon>Insecta</taxon>
        <taxon>Pterygota</taxon>
        <taxon>Neoptera</taxon>
        <taxon>Endopterygota</taxon>
        <taxon>Lepidoptera</taxon>
        <taxon>Glossata</taxon>
        <taxon>Ditrysia</taxon>
        <taxon>Papilionoidea</taxon>
        <taxon>Pieridae</taxon>
        <taxon>Dismorphiinae</taxon>
        <taxon>Leptidea</taxon>
    </lineage>
</organism>
<dbReference type="InterPro" id="IPR006935">
    <property type="entry name" value="Helicase/UvrB_N"/>
</dbReference>
<dbReference type="PROSITE" id="PS50137">
    <property type="entry name" value="DS_RBD"/>
    <property type="match status" value="1"/>
</dbReference>
<dbReference type="PROSITE" id="PS50821">
    <property type="entry name" value="PAZ"/>
    <property type="match status" value="1"/>
</dbReference>
<dbReference type="InterPro" id="IPR014001">
    <property type="entry name" value="Helicase_ATP-bd"/>
</dbReference>
<feature type="domain" description="RNase III" evidence="15">
    <location>
        <begin position="1190"/>
        <end position="1330"/>
    </location>
</feature>
<dbReference type="Gene3D" id="3.30.160.20">
    <property type="match status" value="1"/>
</dbReference>
<keyword evidence="7" id="KW-0255">Endonuclease</keyword>
<dbReference type="Gene3D" id="2.170.260.10">
    <property type="entry name" value="paz domain"/>
    <property type="match status" value="1"/>
</dbReference>
<dbReference type="PANTHER" id="PTHR14950">
    <property type="entry name" value="DICER-RELATED"/>
    <property type="match status" value="1"/>
</dbReference>
<dbReference type="InterPro" id="IPR000999">
    <property type="entry name" value="RNase_III_dom"/>
</dbReference>
<dbReference type="InterPro" id="IPR014720">
    <property type="entry name" value="dsRBD_dom"/>
</dbReference>
<evidence type="ECO:0000256" key="11">
    <source>
        <dbReference type="ARBA" id="ARBA00023211"/>
    </source>
</evidence>
<comment type="cofactor">
    <cofactor evidence="1">
        <name>Mn(2+)</name>
        <dbReference type="ChEBI" id="CHEBI:29035"/>
    </cofactor>
</comment>
<comment type="similarity">
    <text evidence="12">Belongs to the helicase family. Dicer subfamily.</text>
</comment>
<dbReference type="EMBL" id="FZQP02006177">
    <property type="protein sequence ID" value="VVD02614.1"/>
    <property type="molecule type" value="Genomic_DNA"/>
</dbReference>
<evidence type="ECO:0000259" key="15">
    <source>
        <dbReference type="PROSITE" id="PS50142"/>
    </source>
</evidence>
<keyword evidence="20" id="KW-1185">Reference proteome</keyword>
<evidence type="ECO:0000256" key="10">
    <source>
        <dbReference type="ARBA" id="ARBA00022884"/>
    </source>
</evidence>
<keyword evidence="6" id="KW-0547">Nucleotide-binding</keyword>
<evidence type="ECO:0000259" key="14">
    <source>
        <dbReference type="PROSITE" id="PS50137"/>
    </source>
</evidence>
<dbReference type="GO" id="GO:0070578">
    <property type="term" value="C:RISC-loading complex"/>
    <property type="evidence" value="ECO:0007669"/>
    <property type="project" value="TreeGrafter"/>
</dbReference>
<dbReference type="GO" id="GO:0005524">
    <property type="term" value="F:ATP binding"/>
    <property type="evidence" value="ECO:0007669"/>
    <property type="project" value="InterPro"/>
</dbReference>
<evidence type="ECO:0000259" key="16">
    <source>
        <dbReference type="PROSITE" id="PS50821"/>
    </source>
</evidence>
<dbReference type="Pfam" id="PF02170">
    <property type="entry name" value="PAZ"/>
    <property type="match status" value="1"/>
</dbReference>
<reference evidence="19 20" key="1">
    <citation type="submission" date="2017-07" db="EMBL/GenBank/DDBJ databases">
        <authorList>
            <person name="Talla V."/>
            <person name="Backstrom N."/>
        </authorList>
    </citation>
    <scope>NUCLEOTIDE SEQUENCE [LARGE SCALE GENOMIC DNA]</scope>
</reference>
<evidence type="ECO:0000256" key="6">
    <source>
        <dbReference type="ARBA" id="ARBA00022741"/>
    </source>
</evidence>
<evidence type="ECO:0000313" key="19">
    <source>
        <dbReference type="EMBL" id="VVD02614.1"/>
    </source>
</evidence>
<feature type="domain" description="Helicase C-terminal" evidence="18">
    <location>
        <begin position="291"/>
        <end position="482"/>
    </location>
</feature>
<dbReference type="GO" id="GO:0031054">
    <property type="term" value="P:pre-miRNA processing"/>
    <property type="evidence" value="ECO:0007669"/>
    <property type="project" value="InterPro"/>
</dbReference>
<feature type="domain" description="RNase III" evidence="15">
    <location>
        <begin position="991"/>
        <end position="1178"/>
    </location>
</feature>
<dbReference type="GO" id="GO:0003677">
    <property type="term" value="F:DNA binding"/>
    <property type="evidence" value="ECO:0007669"/>
    <property type="project" value="InterPro"/>
</dbReference>
<dbReference type="GO" id="GO:0005634">
    <property type="term" value="C:nucleus"/>
    <property type="evidence" value="ECO:0007669"/>
    <property type="project" value="TreeGrafter"/>
</dbReference>
<feature type="domain" description="DRBM" evidence="14">
    <location>
        <begin position="1403"/>
        <end position="1425"/>
    </location>
</feature>
<keyword evidence="5" id="KW-0677">Repeat</keyword>
<dbReference type="SUPFAM" id="SSF69065">
    <property type="entry name" value="RNase III domain-like"/>
    <property type="match status" value="2"/>
</dbReference>
<dbReference type="Pfam" id="PF00271">
    <property type="entry name" value="Helicase_C"/>
    <property type="match status" value="1"/>
</dbReference>
<dbReference type="Gene3D" id="1.10.1520.10">
    <property type="entry name" value="Ribonuclease III domain"/>
    <property type="match status" value="2"/>
</dbReference>
<dbReference type="GO" id="GO:0030422">
    <property type="term" value="P:siRNA processing"/>
    <property type="evidence" value="ECO:0007669"/>
    <property type="project" value="InterPro"/>
</dbReference>
<dbReference type="InterPro" id="IPR027417">
    <property type="entry name" value="P-loop_NTPase"/>
</dbReference>
<dbReference type="Pfam" id="PF04851">
    <property type="entry name" value="ResIII"/>
    <property type="match status" value="2"/>
</dbReference>
<proteinExistence type="inferred from homology"/>
<feature type="domain" description="Helicase ATP-binding" evidence="17">
    <location>
        <begin position="20"/>
        <end position="154"/>
    </location>
</feature>
<feature type="domain" description="PAZ" evidence="16">
    <location>
        <begin position="666"/>
        <end position="762"/>
    </location>
</feature>
<dbReference type="InterPro" id="IPR036085">
    <property type="entry name" value="PAZ_dom_sf"/>
</dbReference>
<dbReference type="PROSITE" id="PS50142">
    <property type="entry name" value="RNASE_3_2"/>
    <property type="match status" value="2"/>
</dbReference>
<dbReference type="FunFam" id="1.10.1520.10:FF:000004">
    <property type="entry name" value="Endoribonuclease dicer-like 1"/>
    <property type="match status" value="1"/>
</dbReference>
<keyword evidence="3" id="KW-0540">Nuclease</keyword>
<evidence type="ECO:0000256" key="3">
    <source>
        <dbReference type="ARBA" id="ARBA00022722"/>
    </source>
</evidence>
<dbReference type="InterPro" id="IPR044441">
    <property type="entry name" value="DICER_DSRM"/>
</dbReference>
<dbReference type="SMART" id="SM00535">
    <property type="entry name" value="RIBOc"/>
    <property type="match status" value="2"/>
</dbReference>
<protein>
    <submittedName>
        <fullName evidence="19">Uncharacterized protein</fullName>
    </submittedName>
</protein>
<evidence type="ECO:0000256" key="9">
    <source>
        <dbReference type="ARBA" id="ARBA00022842"/>
    </source>
</evidence>
<sequence>MDGIVSDPVKYITRAYQAELEEVAVKQNTIINLPTGAGKTYIAVQLIKRFYKDLKKPWGSGGKRTFFLVNTVPLINQHILSDMLMHHYISIDKINLIIFDECHQAVDDHPMRLIMKQFETCPVECQPRILGLTATLLNSNVKINRVEETLYELETTFHSTIATASDQAATSAMAKVEELLNKLKNLIKSIRLPQTMNIQAVKLQVGQVNISNDPNKEMGPYGGRLSIIAYVILFERLKRHASSKLEEVMYNMAITHCTEAAGILADSMSNHQGYAKIIRHSSEKILNLINILKQYDPNVYEKSTASLEVNHARKPLSCIIFTQERFTAKIIYNILKAAKETNPEEFAFLQHDFIVGFNINPYNNTREQHYTKKQSHMALERFRNGELNCLISTRILEEGVDIPQCLLVVRYDLPTEYRSYIQSKGRGRSKDASYVLLVLNDPEIRSKFMSKYQTFIEIESKLRQLLVGKSLERIAPTAEDIKTSLYEEDEIPPYINPHNGMLPHDQFTTIAPMWVLETDYEKNKHIITIFMPLACPIKTPIRYSKYLQSIPSFESKKFYLHIIKLDVAFPKPQESREAALYELLGSGHGYGLLTMNPLPNLCQFSMFLTVGEVNTSLKMNYAFLVYDGTTNGLYVVPIVTSDHISYEINWGAMDYKEIQPIYVPSDTERKSLKVDQKTYKHSVVTPWYRATSFPDRYIVSNVLEYMTPDSPFDLSSMGSYADYYSTKYNLDIQGPRDQPMLEVRNISSRMNCLQPRAATLTGLTDKQQRLISNAQGDDKINKFKEIFVPEFCNHYEYPGVLWYKAIMLPSIIHRVTMLLVAYELREEITEGTKYGQKHLNKGEEWLPLTANLKKAKQSLLSQVEEPAPIMNIDRINNPVDDRVARPSKLSMKDIVKELNKKKMNQDYNWDELEEPIDIDRNIEIVTVMDVECYDTFNTLVISDKKSDPQAKVQSPTKSHVSLLSAIMPPPDLEMGEIRLLSRKATGRGPELRDILTSITTINSHDTFDLERNETLGDSFLKFASTLYLFHKFSELDEGKLTNIKGRLIGNRNLYYAGQKIRLGGRMKVEHFSPRSDFVVPGFLAPKLLIDFIEDKKIRPTFLIGIQFSTQESLSGELTKESITMLQQRFNDLNNIAEPEPEGRAQNIMQGYVLSQAVSDKSVADCVESLIGTYLLSGGIEAAVKVLEWMKALSHPSYIRNRYTGSYERLEFLGDAILDFLITSHIFENFGDMTPGDLTDLRSALVNNVTFAAYVVKLNLHKFLCYDMNPALCNAIIAFAEHQEQRQHDIIGDVQYSIDEEECQMAEYVDVPKTLSDVFESLTGAIYLDSGGDLSAVWQVVYRIMWKEINSFSTNIPKQPVRVLYEEKFACPVFGEAKLLETNISRVMMPVTFTKSGRRHSVYGVGHNKSQAKRAAAKLALKILAV</sequence>
<keyword evidence="8" id="KW-0378">Hydrolase</keyword>
<dbReference type="GO" id="GO:0005737">
    <property type="term" value="C:cytoplasm"/>
    <property type="evidence" value="ECO:0007669"/>
    <property type="project" value="TreeGrafter"/>
</dbReference>
<dbReference type="GO" id="GO:0046872">
    <property type="term" value="F:metal ion binding"/>
    <property type="evidence" value="ECO:0007669"/>
    <property type="project" value="UniProtKB-KW"/>
</dbReference>
<dbReference type="GO" id="GO:0004525">
    <property type="term" value="F:ribonuclease III activity"/>
    <property type="evidence" value="ECO:0007669"/>
    <property type="project" value="InterPro"/>
</dbReference>
<evidence type="ECO:0000256" key="7">
    <source>
        <dbReference type="ARBA" id="ARBA00022759"/>
    </source>
</evidence>
<dbReference type="SUPFAM" id="SSF52540">
    <property type="entry name" value="P-loop containing nucleoside triphosphate hydrolases"/>
    <property type="match status" value="1"/>
</dbReference>
<dbReference type="InterPro" id="IPR001650">
    <property type="entry name" value="Helicase_C-like"/>
</dbReference>
<evidence type="ECO:0000259" key="18">
    <source>
        <dbReference type="PROSITE" id="PS51194"/>
    </source>
</evidence>
<dbReference type="CDD" id="cd15903">
    <property type="entry name" value="Dicer_PBD"/>
    <property type="match status" value="1"/>
</dbReference>
<evidence type="ECO:0000256" key="8">
    <source>
        <dbReference type="ARBA" id="ARBA00022801"/>
    </source>
</evidence>
<dbReference type="Gene3D" id="3.40.50.300">
    <property type="entry name" value="P-loop containing nucleotide triphosphate hydrolases"/>
    <property type="match status" value="3"/>
</dbReference>